<name>A0ABP7R1V7_9ACTN</name>
<evidence type="ECO:0000313" key="2">
    <source>
        <dbReference type="Proteomes" id="UP001500456"/>
    </source>
</evidence>
<organism evidence="1 2">
    <name type="scientific">Streptomyces plumbiresistens</name>
    <dbReference type="NCBI Taxonomy" id="511811"/>
    <lineage>
        <taxon>Bacteria</taxon>
        <taxon>Bacillati</taxon>
        <taxon>Actinomycetota</taxon>
        <taxon>Actinomycetes</taxon>
        <taxon>Kitasatosporales</taxon>
        <taxon>Streptomycetaceae</taxon>
        <taxon>Streptomyces</taxon>
    </lineage>
</organism>
<keyword evidence="2" id="KW-1185">Reference proteome</keyword>
<comment type="caution">
    <text evidence="1">The sequence shown here is derived from an EMBL/GenBank/DDBJ whole genome shotgun (WGS) entry which is preliminary data.</text>
</comment>
<proteinExistence type="predicted"/>
<dbReference type="EMBL" id="BAAAZX010000006">
    <property type="protein sequence ID" value="GAA3991253.1"/>
    <property type="molecule type" value="Genomic_DNA"/>
</dbReference>
<protein>
    <submittedName>
        <fullName evidence="1">Uncharacterized protein</fullName>
    </submittedName>
</protein>
<reference evidence="2" key="1">
    <citation type="journal article" date="2019" name="Int. J. Syst. Evol. Microbiol.">
        <title>The Global Catalogue of Microorganisms (GCM) 10K type strain sequencing project: providing services to taxonomists for standard genome sequencing and annotation.</title>
        <authorList>
            <consortium name="The Broad Institute Genomics Platform"/>
            <consortium name="The Broad Institute Genome Sequencing Center for Infectious Disease"/>
            <person name="Wu L."/>
            <person name="Ma J."/>
        </authorList>
    </citation>
    <scope>NUCLEOTIDE SEQUENCE [LARGE SCALE GENOMIC DNA]</scope>
    <source>
        <strain evidence="2">JCM 16924</strain>
    </source>
</reference>
<evidence type="ECO:0000313" key="1">
    <source>
        <dbReference type="EMBL" id="GAA3991253.1"/>
    </source>
</evidence>
<sequence>MIPSVARSGPLRDHVRLRERGYLRVPCPKPAIINSLNPSVGWVRSGFDDASTPDAVPNPPALRRAAPLRQRAADPVALIRRTNVPNLPGEHAAPEGLTHCDLRRVPGARNL</sequence>
<accession>A0ABP7R1V7</accession>
<dbReference type="Proteomes" id="UP001500456">
    <property type="component" value="Unassembled WGS sequence"/>
</dbReference>
<gene>
    <name evidence="1" type="ORF">GCM10022232_27090</name>
</gene>